<dbReference type="Proteomes" id="UP000616885">
    <property type="component" value="Unassembled WGS sequence"/>
</dbReference>
<sequence length="229" mass="25193">MHVKYLSTLLLAVSQSATALVTGTRAVSNVASVAPAIEARWPWTVNKRTAQAVVENQTGKTIYGVGLVHKYSDNYVNSEDWPELAHGETSDPAVTVNYHTGDWTTGRDWWLVTWLGDDGKSVLYTDPNNGRCWIDQLEQAATKILPKIAAAIAKAQLKVPGASKLVKQITKELLKPLLNKAETCGFKQHILRDDDRNSRVTIVLKKGGEVVIKSPTGISYSAWRSKPLD</sequence>
<feature type="signal peptide" evidence="1">
    <location>
        <begin position="1"/>
        <end position="19"/>
    </location>
</feature>
<dbReference type="EMBL" id="JADCTT010000018">
    <property type="protein sequence ID" value="KAF9743045.1"/>
    <property type="molecule type" value="Genomic_DNA"/>
</dbReference>
<keyword evidence="1" id="KW-0732">Signal</keyword>
<dbReference type="Gene3D" id="2.60.40.3820">
    <property type="match status" value="2"/>
</dbReference>
<dbReference type="AlphaFoldDB" id="A0A8H7N245"/>
<reference evidence="3" key="1">
    <citation type="submission" date="2020-10" db="EMBL/GenBank/DDBJ databases">
        <title>High-Quality Genome Resource of Clonostachys rosea strain S41 by Oxford Nanopore Long-Read Sequencing.</title>
        <authorList>
            <person name="Wang H."/>
        </authorList>
    </citation>
    <scope>NUCLEOTIDE SEQUENCE</scope>
    <source>
        <strain evidence="3">S41</strain>
    </source>
</reference>
<dbReference type="PANTHER" id="PTHR31557">
    <property type="entry name" value="5C820-RELATED-RELATED"/>
    <property type="match status" value="1"/>
</dbReference>
<feature type="domain" description="Up-regulated in Daf-2" evidence="2">
    <location>
        <begin position="47"/>
        <end position="221"/>
    </location>
</feature>
<organism evidence="3 4">
    <name type="scientific">Bionectria ochroleuca</name>
    <name type="common">Gliocladium roseum</name>
    <dbReference type="NCBI Taxonomy" id="29856"/>
    <lineage>
        <taxon>Eukaryota</taxon>
        <taxon>Fungi</taxon>
        <taxon>Dikarya</taxon>
        <taxon>Ascomycota</taxon>
        <taxon>Pezizomycotina</taxon>
        <taxon>Sordariomycetes</taxon>
        <taxon>Hypocreomycetidae</taxon>
        <taxon>Hypocreales</taxon>
        <taxon>Bionectriaceae</taxon>
        <taxon>Clonostachys</taxon>
    </lineage>
</organism>
<evidence type="ECO:0000313" key="3">
    <source>
        <dbReference type="EMBL" id="KAF9743045.1"/>
    </source>
</evidence>
<proteinExistence type="predicted"/>
<gene>
    <name evidence="3" type="ORF">IM811_006701</name>
</gene>
<evidence type="ECO:0000256" key="1">
    <source>
        <dbReference type="SAM" id="SignalP"/>
    </source>
</evidence>
<accession>A0A8H7N245</accession>
<protein>
    <recommendedName>
        <fullName evidence="2">Up-regulated in Daf-2 domain-containing protein</fullName>
    </recommendedName>
</protein>
<evidence type="ECO:0000313" key="4">
    <source>
        <dbReference type="Proteomes" id="UP000616885"/>
    </source>
</evidence>
<dbReference type="InterPro" id="IPR041157">
    <property type="entry name" value="PUD1/2"/>
</dbReference>
<evidence type="ECO:0000259" key="2">
    <source>
        <dbReference type="Pfam" id="PF18457"/>
    </source>
</evidence>
<dbReference type="Pfam" id="PF18457">
    <property type="entry name" value="PUD1_2"/>
    <property type="match status" value="1"/>
</dbReference>
<feature type="chain" id="PRO_5034061352" description="Up-regulated in Daf-2 domain-containing protein" evidence="1">
    <location>
        <begin position="20"/>
        <end position="229"/>
    </location>
</feature>
<comment type="caution">
    <text evidence="3">The sequence shown here is derived from an EMBL/GenBank/DDBJ whole genome shotgun (WGS) entry which is preliminary data.</text>
</comment>
<name>A0A8H7N245_BIOOC</name>
<dbReference type="PANTHER" id="PTHR31557:SF0">
    <property type="entry name" value="5C820-RELATED"/>
    <property type="match status" value="1"/>
</dbReference>